<accession>A0A6J7WUG6</accession>
<proteinExistence type="predicted"/>
<reference evidence="1" key="1">
    <citation type="submission" date="2020-05" db="EMBL/GenBank/DDBJ databases">
        <authorList>
            <person name="Chiriac C."/>
            <person name="Salcher M."/>
            <person name="Ghai R."/>
            <person name="Kavagutti S V."/>
        </authorList>
    </citation>
    <scope>NUCLEOTIDE SEQUENCE</scope>
</reference>
<organism evidence="1">
    <name type="scientific">uncultured Caudovirales phage</name>
    <dbReference type="NCBI Taxonomy" id="2100421"/>
    <lineage>
        <taxon>Viruses</taxon>
        <taxon>Duplodnaviria</taxon>
        <taxon>Heunggongvirae</taxon>
        <taxon>Uroviricota</taxon>
        <taxon>Caudoviricetes</taxon>
        <taxon>Peduoviridae</taxon>
        <taxon>Maltschvirus</taxon>
        <taxon>Maltschvirus maltsch</taxon>
    </lineage>
</organism>
<dbReference type="EMBL" id="LR798292">
    <property type="protein sequence ID" value="CAB5221377.1"/>
    <property type="molecule type" value="Genomic_DNA"/>
</dbReference>
<protein>
    <submittedName>
        <fullName evidence="1">Uncharacterized protein</fullName>
    </submittedName>
</protein>
<name>A0A6J7WUG6_9CAUD</name>
<sequence length="129" mass="14242">MNAKWVVLNALLKRLFSKDMVCPGENKKMASIVVNDYTVAILEDLAPVYPNAIKIQMRASAIPNDAARIAVAISSVYHVSFGAHFVTNDKGELLQGEAALEYVWGPKYRSIQGAMFDEKSLEHQYGAPN</sequence>
<gene>
    <name evidence="1" type="ORF">UFOVP244_149</name>
</gene>
<evidence type="ECO:0000313" key="1">
    <source>
        <dbReference type="EMBL" id="CAB5221377.1"/>
    </source>
</evidence>